<comment type="subcellular location">
    <subcellularLocation>
        <location evidence="1">Nucleus</location>
    </subcellularLocation>
</comment>
<evidence type="ECO:0000256" key="12">
    <source>
        <dbReference type="SAM" id="MobiDB-lite"/>
    </source>
</evidence>
<sequence>MASSSAMEDLMFGEICRCCMASKPRMKPLFDTNLFAMLNAVTGLNVHRNDGLPSQLCVPCVLQIRRSHFFKVQCENTDVTLRSYAVETRPDDTDTYVLAEDGTYVKKEADSSSQNHDEAAPAGEKPYACDLCGKCFTQKSYLCVHKRIHAQEKPFACPNCTMCFVSRNALQKHQAKPCSDNVHRCNVCSKTFRYKKALRLHRRTHRLAYLCELCDVGFATSAKLNAHVKADHSDMPVTSEGEYLLYDNGNNVTTTNRAPTQSQAKRPRAESDEEYAGEEEEDEREEEEEELDDDGEEEEEEEENEGEEEEEEEEENEGQGGEENISILEEYEETEAGSQTNEEDSVMHVVYNGDSIEEQEAYEDFAGSYDDIVKQEPLLEIRIMNPDDVDSDIEQ</sequence>
<dbReference type="InterPro" id="IPR012934">
    <property type="entry name" value="Znf_AD"/>
</dbReference>
<feature type="domain" description="ZAD" evidence="14">
    <location>
        <begin position="14"/>
        <end position="84"/>
    </location>
</feature>
<evidence type="ECO:0000256" key="1">
    <source>
        <dbReference type="ARBA" id="ARBA00004123"/>
    </source>
</evidence>
<organism evidence="15 16">
    <name type="scientific">Anopheles quadriannulatus</name>
    <name type="common">Mosquito</name>
    <dbReference type="NCBI Taxonomy" id="34691"/>
    <lineage>
        <taxon>Eukaryota</taxon>
        <taxon>Metazoa</taxon>
        <taxon>Ecdysozoa</taxon>
        <taxon>Arthropoda</taxon>
        <taxon>Hexapoda</taxon>
        <taxon>Insecta</taxon>
        <taxon>Pterygota</taxon>
        <taxon>Neoptera</taxon>
        <taxon>Endopterygota</taxon>
        <taxon>Diptera</taxon>
        <taxon>Nematocera</taxon>
        <taxon>Culicoidea</taxon>
        <taxon>Culicidae</taxon>
        <taxon>Anophelinae</taxon>
        <taxon>Anopheles</taxon>
    </lineage>
</organism>
<evidence type="ECO:0000256" key="3">
    <source>
        <dbReference type="ARBA" id="ARBA00022723"/>
    </source>
</evidence>
<dbReference type="Gene3D" id="3.40.1800.20">
    <property type="match status" value="1"/>
</dbReference>
<dbReference type="STRING" id="34691.A0A182X7V1"/>
<keyword evidence="6 11" id="KW-0862">Zinc</keyword>
<name>A0A182X7V1_ANOQN</name>
<dbReference type="Proteomes" id="UP000076407">
    <property type="component" value="Unassembled WGS sequence"/>
</dbReference>
<evidence type="ECO:0000256" key="8">
    <source>
        <dbReference type="ARBA" id="ARBA00023163"/>
    </source>
</evidence>
<evidence type="ECO:0000256" key="10">
    <source>
        <dbReference type="PROSITE-ProRule" id="PRU00042"/>
    </source>
</evidence>
<feature type="binding site" evidence="11">
    <location>
        <position position="57"/>
    </location>
    <ligand>
        <name>Zn(2+)</name>
        <dbReference type="ChEBI" id="CHEBI:29105"/>
    </ligand>
</feature>
<feature type="domain" description="C2H2-type" evidence="13">
    <location>
        <begin position="155"/>
        <end position="183"/>
    </location>
</feature>
<evidence type="ECO:0000256" key="6">
    <source>
        <dbReference type="ARBA" id="ARBA00022833"/>
    </source>
</evidence>
<evidence type="ECO:0000259" key="14">
    <source>
        <dbReference type="PROSITE" id="PS51915"/>
    </source>
</evidence>
<feature type="region of interest" description="Disordered" evidence="12">
    <location>
        <begin position="246"/>
        <end position="346"/>
    </location>
</feature>
<evidence type="ECO:0000256" key="2">
    <source>
        <dbReference type="ARBA" id="ARBA00006991"/>
    </source>
</evidence>
<reference evidence="15" key="1">
    <citation type="submission" date="2020-05" db="UniProtKB">
        <authorList>
            <consortium name="EnsemblMetazoa"/>
        </authorList>
    </citation>
    <scope>IDENTIFICATION</scope>
    <source>
        <strain evidence="15">SANGQUA</strain>
    </source>
</reference>
<evidence type="ECO:0000256" key="5">
    <source>
        <dbReference type="ARBA" id="ARBA00022771"/>
    </source>
</evidence>
<dbReference type="EnsemblMetazoa" id="AQUA005887-RA">
    <property type="protein sequence ID" value="AQUA005887-PA"/>
    <property type="gene ID" value="AQUA005887"/>
</dbReference>
<dbReference type="SUPFAM" id="SSF57716">
    <property type="entry name" value="Glucocorticoid receptor-like (DNA-binding domain)"/>
    <property type="match status" value="1"/>
</dbReference>
<dbReference type="SUPFAM" id="SSF57667">
    <property type="entry name" value="beta-beta-alpha zinc fingers"/>
    <property type="match status" value="2"/>
</dbReference>
<feature type="domain" description="C2H2-type" evidence="13">
    <location>
        <begin position="183"/>
        <end position="205"/>
    </location>
</feature>
<dbReference type="GO" id="GO:0008270">
    <property type="term" value="F:zinc ion binding"/>
    <property type="evidence" value="ECO:0007669"/>
    <property type="project" value="UniProtKB-UniRule"/>
</dbReference>
<dbReference type="PANTHER" id="PTHR47772:SF11">
    <property type="entry name" value="C2H2-TYPE DOMAIN-CONTAINING PROTEIN"/>
    <property type="match status" value="1"/>
</dbReference>
<keyword evidence="3 11" id="KW-0479">Metal-binding</keyword>
<feature type="domain" description="C2H2-type" evidence="13">
    <location>
        <begin position="127"/>
        <end position="154"/>
    </location>
</feature>
<dbReference type="GO" id="GO:0005634">
    <property type="term" value="C:nucleus"/>
    <property type="evidence" value="ECO:0007669"/>
    <property type="project" value="UniProtKB-SubCell"/>
</dbReference>
<dbReference type="PROSITE" id="PS50157">
    <property type="entry name" value="ZINC_FINGER_C2H2_2"/>
    <property type="match status" value="4"/>
</dbReference>
<dbReference type="Pfam" id="PF07776">
    <property type="entry name" value="zf-AD"/>
    <property type="match status" value="1"/>
</dbReference>
<dbReference type="InterPro" id="IPR036236">
    <property type="entry name" value="Znf_C2H2_sf"/>
</dbReference>
<evidence type="ECO:0008006" key="17">
    <source>
        <dbReference type="Google" id="ProtNLM"/>
    </source>
</evidence>
<accession>A0A182X7V1</accession>
<feature type="binding site" evidence="11">
    <location>
        <position position="16"/>
    </location>
    <ligand>
        <name>Zn(2+)</name>
        <dbReference type="ChEBI" id="CHEBI:29105"/>
    </ligand>
</feature>
<dbReference type="Gene3D" id="3.30.160.60">
    <property type="entry name" value="Classic Zinc Finger"/>
    <property type="match status" value="3"/>
</dbReference>
<feature type="domain" description="C2H2-type" evidence="13">
    <location>
        <begin position="209"/>
        <end position="236"/>
    </location>
</feature>
<dbReference type="Pfam" id="PF00096">
    <property type="entry name" value="zf-C2H2"/>
    <property type="match status" value="2"/>
</dbReference>
<keyword evidence="8" id="KW-0804">Transcription</keyword>
<dbReference type="Pfam" id="PF13912">
    <property type="entry name" value="zf-C2H2_6"/>
    <property type="match status" value="1"/>
</dbReference>
<evidence type="ECO:0000313" key="16">
    <source>
        <dbReference type="Proteomes" id="UP000076407"/>
    </source>
</evidence>
<evidence type="ECO:0000256" key="11">
    <source>
        <dbReference type="PROSITE-ProRule" id="PRU01263"/>
    </source>
</evidence>
<keyword evidence="5 10" id="KW-0863">Zinc-finger</keyword>
<dbReference type="PANTHER" id="PTHR47772">
    <property type="entry name" value="ZINC FINGER PROTEIN 200"/>
    <property type="match status" value="1"/>
</dbReference>
<evidence type="ECO:0000259" key="13">
    <source>
        <dbReference type="PROSITE" id="PS50157"/>
    </source>
</evidence>
<evidence type="ECO:0000256" key="9">
    <source>
        <dbReference type="ARBA" id="ARBA00023242"/>
    </source>
</evidence>
<dbReference type="FunFam" id="3.30.160.60:FF:000065">
    <property type="entry name" value="B-cell CLL/lymphoma 6, member B"/>
    <property type="match status" value="1"/>
</dbReference>
<comment type="similarity">
    <text evidence="2">Belongs to the krueppel C2H2-type zinc-finger protein family.</text>
</comment>
<protein>
    <recommendedName>
        <fullName evidence="17">Protein krueppel</fullName>
    </recommendedName>
</protein>
<dbReference type="PROSITE" id="PS51915">
    <property type="entry name" value="ZAD"/>
    <property type="match status" value="1"/>
</dbReference>
<dbReference type="FunFam" id="3.30.160.60:FF:000023">
    <property type="entry name" value="zinc finger protein 37 homolog"/>
    <property type="match status" value="1"/>
</dbReference>
<feature type="binding site" evidence="11">
    <location>
        <position position="19"/>
    </location>
    <ligand>
        <name>Zn(2+)</name>
        <dbReference type="ChEBI" id="CHEBI:29105"/>
    </ligand>
</feature>
<dbReference type="InterPro" id="IPR050636">
    <property type="entry name" value="C2H2-ZF_domain-containing"/>
</dbReference>
<keyword evidence="16" id="KW-1185">Reference proteome</keyword>
<feature type="compositionally biased region" description="Acidic residues" evidence="12">
    <location>
        <begin position="271"/>
        <end position="317"/>
    </location>
</feature>
<dbReference type="VEuPathDB" id="VectorBase:AQUA005887"/>
<feature type="binding site" evidence="11">
    <location>
        <position position="60"/>
    </location>
    <ligand>
        <name>Zn(2+)</name>
        <dbReference type="ChEBI" id="CHEBI:29105"/>
    </ligand>
</feature>
<evidence type="ECO:0000313" key="15">
    <source>
        <dbReference type="EnsemblMetazoa" id="AQUA005887-PA"/>
    </source>
</evidence>
<evidence type="ECO:0000256" key="7">
    <source>
        <dbReference type="ARBA" id="ARBA00023015"/>
    </source>
</evidence>
<keyword evidence="4" id="KW-0677">Repeat</keyword>
<dbReference type="SMART" id="SM00868">
    <property type="entry name" value="zf-AD"/>
    <property type="match status" value="1"/>
</dbReference>
<keyword evidence="9" id="KW-0539">Nucleus</keyword>
<proteinExistence type="inferred from homology"/>
<dbReference type="PROSITE" id="PS00028">
    <property type="entry name" value="ZINC_FINGER_C2H2_1"/>
    <property type="match status" value="3"/>
</dbReference>
<evidence type="ECO:0000256" key="4">
    <source>
        <dbReference type="ARBA" id="ARBA00022737"/>
    </source>
</evidence>
<dbReference type="SMART" id="SM00355">
    <property type="entry name" value="ZnF_C2H2"/>
    <property type="match status" value="4"/>
</dbReference>
<feature type="compositionally biased region" description="Polar residues" evidence="12">
    <location>
        <begin position="248"/>
        <end position="264"/>
    </location>
</feature>
<keyword evidence="7" id="KW-0805">Transcription regulation</keyword>
<dbReference type="AlphaFoldDB" id="A0A182X7V1"/>
<dbReference type="InterPro" id="IPR013087">
    <property type="entry name" value="Znf_C2H2_type"/>
</dbReference>